<organism evidence="8 9">
    <name type="scientific">Saprolegnia parasitica (strain CBS 223.65)</name>
    <dbReference type="NCBI Taxonomy" id="695850"/>
    <lineage>
        <taxon>Eukaryota</taxon>
        <taxon>Sar</taxon>
        <taxon>Stramenopiles</taxon>
        <taxon>Oomycota</taxon>
        <taxon>Saprolegniomycetes</taxon>
        <taxon>Saprolegniales</taxon>
        <taxon>Saprolegniaceae</taxon>
        <taxon>Saprolegnia</taxon>
    </lineage>
</organism>
<evidence type="ECO:0000256" key="5">
    <source>
        <dbReference type="RuleBase" id="RU361156"/>
    </source>
</evidence>
<keyword evidence="7" id="KW-0472">Membrane</keyword>
<feature type="region of interest" description="Disordered" evidence="6">
    <location>
        <begin position="464"/>
        <end position="486"/>
    </location>
</feature>
<dbReference type="FunFam" id="3.40.50.11320:FF:000002">
    <property type="entry name" value="Carboxypeptidase"/>
    <property type="match status" value="1"/>
</dbReference>
<dbReference type="OMA" id="FPNFKNQ"/>
<evidence type="ECO:0000256" key="4">
    <source>
        <dbReference type="ARBA" id="ARBA00023180"/>
    </source>
</evidence>
<dbReference type="PANTHER" id="PTHR11802:SF201">
    <property type="entry name" value="CARBOXYPEPTIDASE"/>
    <property type="match status" value="1"/>
</dbReference>
<keyword evidence="5" id="KW-0121">Carboxypeptidase</keyword>
<dbReference type="EMBL" id="KK583197">
    <property type="protein sequence ID" value="KDO31611.1"/>
    <property type="molecule type" value="Genomic_DNA"/>
</dbReference>
<dbReference type="AlphaFoldDB" id="A0A067CYL6"/>
<comment type="similarity">
    <text evidence="1 5">Belongs to the peptidase S10 family.</text>
</comment>
<accession>A0A067CYL6</accession>
<dbReference type="GO" id="GO:0004185">
    <property type="term" value="F:serine-type carboxypeptidase activity"/>
    <property type="evidence" value="ECO:0007669"/>
    <property type="project" value="UniProtKB-UniRule"/>
</dbReference>
<name>A0A067CYL6_SAPPC</name>
<dbReference type="PANTHER" id="PTHR11802">
    <property type="entry name" value="SERINE PROTEASE FAMILY S10 SERINE CARBOXYPEPTIDASE"/>
    <property type="match status" value="1"/>
</dbReference>
<evidence type="ECO:0000256" key="6">
    <source>
        <dbReference type="SAM" id="MobiDB-lite"/>
    </source>
</evidence>
<keyword evidence="5" id="KW-0378">Hydrolase</keyword>
<feature type="compositionally biased region" description="Acidic residues" evidence="6">
    <location>
        <begin position="464"/>
        <end position="477"/>
    </location>
</feature>
<dbReference type="RefSeq" id="XP_012197501.1">
    <property type="nucleotide sequence ID" value="XM_012342111.1"/>
</dbReference>
<feature type="transmembrane region" description="Helical" evidence="7">
    <location>
        <begin position="502"/>
        <end position="521"/>
    </location>
</feature>
<dbReference type="PROSITE" id="PS00131">
    <property type="entry name" value="CARBOXYPEPT_SER_SER"/>
    <property type="match status" value="1"/>
</dbReference>
<evidence type="ECO:0000256" key="7">
    <source>
        <dbReference type="SAM" id="Phobius"/>
    </source>
</evidence>
<dbReference type="OrthoDB" id="443318at2759"/>
<evidence type="ECO:0000313" key="8">
    <source>
        <dbReference type="EMBL" id="KDO31611.1"/>
    </source>
</evidence>
<keyword evidence="7" id="KW-0812">Transmembrane</keyword>
<dbReference type="InterPro" id="IPR018202">
    <property type="entry name" value="Ser_caboxypep_ser_AS"/>
</dbReference>
<dbReference type="Gene3D" id="3.40.50.1820">
    <property type="entry name" value="alpha/beta hydrolase"/>
    <property type="match status" value="1"/>
</dbReference>
<evidence type="ECO:0000256" key="1">
    <source>
        <dbReference type="ARBA" id="ARBA00009431"/>
    </source>
</evidence>
<reference evidence="8 9" key="1">
    <citation type="journal article" date="2013" name="PLoS Genet.">
        <title>Distinctive expansion of potential virulence genes in the genome of the oomycete fish pathogen Saprolegnia parasitica.</title>
        <authorList>
            <person name="Jiang R.H."/>
            <person name="de Bruijn I."/>
            <person name="Haas B.J."/>
            <person name="Belmonte R."/>
            <person name="Lobach L."/>
            <person name="Christie J."/>
            <person name="van den Ackerveken G."/>
            <person name="Bottin A."/>
            <person name="Bulone V."/>
            <person name="Diaz-Moreno S.M."/>
            <person name="Dumas B."/>
            <person name="Fan L."/>
            <person name="Gaulin E."/>
            <person name="Govers F."/>
            <person name="Grenville-Briggs L.J."/>
            <person name="Horner N.R."/>
            <person name="Levin J.Z."/>
            <person name="Mammella M."/>
            <person name="Meijer H.J."/>
            <person name="Morris P."/>
            <person name="Nusbaum C."/>
            <person name="Oome S."/>
            <person name="Phillips A.J."/>
            <person name="van Rooyen D."/>
            <person name="Rzeszutek E."/>
            <person name="Saraiva M."/>
            <person name="Secombes C.J."/>
            <person name="Seidl M.F."/>
            <person name="Snel B."/>
            <person name="Stassen J.H."/>
            <person name="Sykes S."/>
            <person name="Tripathy S."/>
            <person name="van den Berg H."/>
            <person name="Vega-Arreguin J.C."/>
            <person name="Wawra S."/>
            <person name="Young S.K."/>
            <person name="Zeng Q."/>
            <person name="Dieguez-Uribeondo J."/>
            <person name="Russ C."/>
            <person name="Tyler B.M."/>
            <person name="van West P."/>
        </authorList>
    </citation>
    <scope>NUCLEOTIDE SEQUENCE [LARGE SCALE GENOMIC DNA]</scope>
    <source>
        <strain evidence="8 9">CBS 223.65</strain>
    </source>
</reference>
<dbReference type="InterPro" id="IPR033124">
    <property type="entry name" value="Ser_caboxypep_his_AS"/>
</dbReference>
<dbReference type="PROSITE" id="PS00560">
    <property type="entry name" value="CARBOXYPEPT_SER_HIS"/>
    <property type="match status" value="1"/>
</dbReference>
<keyword evidence="5" id="KW-0645">Protease</keyword>
<dbReference type="VEuPathDB" id="FungiDB:SPRG_03531"/>
<keyword evidence="3" id="KW-1015">Disulfide bond</keyword>
<dbReference type="Pfam" id="PF00450">
    <property type="entry name" value="Peptidase_S10"/>
    <property type="match status" value="1"/>
</dbReference>
<sequence>MAAHSRIDLMWRAVSLVVAAVAASSIKEQHVIPVMPNYNDSAPINFKQYAGYLALPSNGQKMFYWHVESQANPATDPLVLWLNGGPGCSSLGGFFKELGPFVVASDLSIKRNKLLFLESPSGVGFSSPVLNATEYNDDVTADRAYEFITQFIAAYPEYRHRPFYVTGESYAGRYVPFLLHKMVTTPIANVTLSGFALGNPSTDYHIDHNAYVDYYYSHGLISLENYDDVMTSCGDDVGRCVISSDNCTQACNSVLQEGIFSINETALNPYFIYGDVCLLENGQAKALRYRKVQPMHRGPIGPCADTFTESYLRLPHVQAALHLPTYTNWSDCNDAVSDVYHKSDSSLQHYPTLLNANLKVLIYSGDADSVVNFMGTQRWIGPLGLKLHVLKKWHAWFGPDKQLAGYREEYDGLNFTTVKGAGHMVPAVRPLHALYMFECFVYGQEACDSFAYPKDNLEYLTGEDVDYDDDDDDDDEVVATSSTTKDASTTTSASEAASSANWVVYSAFIVGIVSLIALVMYKQGRGHKTYTAL</sequence>
<dbReference type="GeneID" id="24126025"/>
<gene>
    <name evidence="8" type="ORF">SPRG_03531</name>
</gene>
<dbReference type="SUPFAM" id="SSF53474">
    <property type="entry name" value="alpha/beta-Hydrolases"/>
    <property type="match status" value="1"/>
</dbReference>
<feature type="chain" id="PRO_5005103240" description="Carboxypeptidase" evidence="5">
    <location>
        <begin position="24"/>
        <end position="533"/>
    </location>
</feature>
<keyword evidence="9" id="KW-1185">Reference proteome</keyword>
<dbReference type="InterPro" id="IPR001563">
    <property type="entry name" value="Peptidase_S10"/>
</dbReference>
<feature type="signal peptide" evidence="5">
    <location>
        <begin position="1"/>
        <end position="23"/>
    </location>
</feature>
<dbReference type="Proteomes" id="UP000030745">
    <property type="component" value="Unassembled WGS sequence"/>
</dbReference>
<evidence type="ECO:0000256" key="2">
    <source>
        <dbReference type="ARBA" id="ARBA00022729"/>
    </source>
</evidence>
<dbReference type="GO" id="GO:0006508">
    <property type="term" value="P:proteolysis"/>
    <property type="evidence" value="ECO:0007669"/>
    <property type="project" value="UniProtKB-KW"/>
</dbReference>
<dbReference type="PRINTS" id="PR00724">
    <property type="entry name" value="CRBOXYPTASEC"/>
</dbReference>
<keyword evidence="7" id="KW-1133">Transmembrane helix</keyword>
<evidence type="ECO:0000256" key="3">
    <source>
        <dbReference type="ARBA" id="ARBA00023157"/>
    </source>
</evidence>
<evidence type="ECO:0000313" key="9">
    <source>
        <dbReference type="Proteomes" id="UP000030745"/>
    </source>
</evidence>
<keyword evidence="4" id="KW-0325">Glycoprotein</keyword>
<dbReference type="InterPro" id="IPR029058">
    <property type="entry name" value="AB_hydrolase_fold"/>
</dbReference>
<dbReference type="EC" id="3.4.16.-" evidence="5"/>
<proteinExistence type="inferred from homology"/>
<protein>
    <recommendedName>
        <fullName evidence="5">Carboxypeptidase</fullName>
        <ecNumber evidence="5">3.4.16.-</ecNumber>
    </recommendedName>
</protein>
<keyword evidence="2 5" id="KW-0732">Signal</keyword>
<dbReference type="KEGG" id="spar:SPRG_03531"/>